<keyword evidence="3" id="KW-0677">Repeat</keyword>
<evidence type="ECO:0000256" key="2">
    <source>
        <dbReference type="ARBA" id="ARBA00022614"/>
    </source>
</evidence>
<dbReference type="InParanoid" id="A0A068V484"/>
<dbReference type="Proteomes" id="UP000295252">
    <property type="component" value="Chromosome I"/>
</dbReference>
<keyword evidence="5" id="KW-0547">Nucleotide-binding</keyword>
<dbReference type="Gramene" id="CDP15590">
    <property type="protein sequence ID" value="CDP15590"/>
    <property type="gene ID" value="GSCOC_T00015491001"/>
</dbReference>
<keyword evidence="2" id="KW-0433">Leucine-rich repeat</keyword>
<evidence type="ECO:0000256" key="4">
    <source>
        <dbReference type="ARBA" id="ARBA00022821"/>
    </source>
</evidence>
<reference evidence="7" key="1">
    <citation type="journal article" date="2014" name="Science">
        <title>The coffee genome provides insight into the convergent evolution of caffeine biosynthesis.</title>
        <authorList>
            <person name="Denoeud F."/>
            <person name="Carretero-Paulet L."/>
            <person name="Dereeper A."/>
            <person name="Droc G."/>
            <person name="Guyot R."/>
            <person name="Pietrella M."/>
            <person name="Zheng C."/>
            <person name="Alberti A."/>
            <person name="Anthony F."/>
            <person name="Aprea G."/>
            <person name="Aury J.M."/>
            <person name="Bento P."/>
            <person name="Bernard M."/>
            <person name="Bocs S."/>
            <person name="Campa C."/>
            <person name="Cenci A."/>
            <person name="Combes M.C."/>
            <person name="Crouzillat D."/>
            <person name="Da Silva C."/>
            <person name="Daddiego L."/>
            <person name="De Bellis F."/>
            <person name="Dussert S."/>
            <person name="Garsmeur O."/>
            <person name="Gayraud T."/>
            <person name="Guignon V."/>
            <person name="Jahn K."/>
            <person name="Jamilloux V."/>
            <person name="Joet T."/>
            <person name="Labadie K."/>
            <person name="Lan T."/>
            <person name="Leclercq J."/>
            <person name="Lepelley M."/>
            <person name="Leroy T."/>
            <person name="Li L.T."/>
            <person name="Librado P."/>
            <person name="Lopez L."/>
            <person name="Munoz A."/>
            <person name="Noel B."/>
            <person name="Pallavicini A."/>
            <person name="Perrotta G."/>
            <person name="Poncet V."/>
            <person name="Pot D."/>
            <person name="Priyono X."/>
            <person name="Rigoreau M."/>
            <person name="Rouard M."/>
            <person name="Rozas J."/>
            <person name="Tranchant-Dubreuil C."/>
            <person name="VanBuren R."/>
            <person name="Zhang Q."/>
            <person name="Andrade A.C."/>
            <person name="Argout X."/>
            <person name="Bertrand B."/>
            <person name="de Kochko A."/>
            <person name="Graziosi G."/>
            <person name="Henry R.J."/>
            <person name="Jayarama X."/>
            <person name="Ming R."/>
            <person name="Nagai C."/>
            <person name="Rounsley S."/>
            <person name="Sankoff D."/>
            <person name="Giuliano G."/>
            <person name="Albert V.A."/>
            <person name="Wincker P."/>
            <person name="Lashermes P."/>
        </authorList>
    </citation>
    <scope>NUCLEOTIDE SEQUENCE [LARGE SCALE GENOMIC DNA]</scope>
    <source>
        <strain evidence="7">cv. DH200-94</strain>
    </source>
</reference>
<gene>
    <name evidence="6" type="ORF">GSCOC_T00015491001</name>
</gene>
<dbReference type="CDD" id="cd14798">
    <property type="entry name" value="RX-CC_like"/>
    <property type="match status" value="1"/>
</dbReference>
<evidence type="ECO:0000256" key="1">
    <source>
        <dbReference type="ARBA" id="ARBA00008894"/>
    </source>
</evidence>
<keyword evidence="5" id="KW-0067">ATP-binding</keyword>
<evidence type="ECO:0000256" key="5">
    <source>
        <dbReference type="ARBA" id="ARBA00022840"/>
    </source>
</evidence>
<protein>
    <submittedName>
        <fullName evidence="6">Uncharacterized protein</fullName>
    </submittedName>
</protein>
<evidence type="ECO:0000313" key="7">
    <source>
        <dbReference type="Proteomes" id="UP000295252"/>
    </source>
</evidence>
<evidence type="ECO:0000256" key="3">
    <source>
        <dbReference type="ARBA" id="ARBA00022737"/>
    </source>
</evidence>
<dbReference type="OMA" id="FFREDNT"/>
<dbReference type="AlphaFoldDB" id="A0A068V484"/>
<organism evidence="6 7">
    <name type="scientific">Coffea canephora</name>
    <name type="common">Robusta coffee</name>
    <dbReference type="NCBI Taxonomy" id="49390"/>
    <lineage>
        <taxon>Eukaryota</taxon>
        <taxon>Viridiplantae</taxon>
        <taxon>Streptophyta</taxon>
        <taxon>Embryophyta</taxon>
        <taxon>Tracheophyta</taxon>
        <taxon>Spermatophyta</taxon>
        <taxon>Magnoliopsida</taxon>
        <taxon>eudicotyledons</taxon>
        <taxon>Gunneridae</taxon>
        <taxon>Pentapetalae</taxon>
        <taxon>asterids</taxon>
        <taxon>lamiids</taxon>
        <taxon>Gentianales</taxon>
        <taxon>Rubiaceae</taxon>
        <taxon>Ixoroideae</taxon>
        <taxon>Gardenieae complex</taxon>
        <taxon>Bertiereae - Coffeeae clade</taxon>
        <taxon>Coffeeae</taxon>
        <taxon>Coffea</taxon>
    </lineage>
</organism>
<keyword evidence="4" id="KW-0611">Plant defense</keyword>
<dbReference type="InterPro" id="IPR038005">
    <property type="entry name" value="RX-like_CC"/>
</dbReference>
<dbReference type="GO" id="GO:0006952">
    <property type="term" value="P:defense response"/>
    <property type="evidence" value="ECO:0007669"/>
    <property type="project" value="UniProtKB-KW"/>
</dbReference>
<name>A0A068V484_COFCA</name>
<accession>A0A068V484</accession>
<comment type="similarity">
    <text evidence="1">Belongs to the disease resistance NB-LRR family.</text>
</comment>
<dbReference type="GO" id="GO:0005524">
    <property type="term" value="F:ATP binding"/>
    <property type="evidence" value="ECO:0007669"/>
    <property type="project" value="UniProtKB-KW"/>
</dbReference>
<dbReference type="EMBL" id="HG739185">
    <property type="protein sequence ID" value="CDP15590.1"/>
    <property type="molecule type" value="Genomic_DNA"/>
</dbReference>
<keyword evidence="7" id="KW-1185">Reference proteome</keyword>
<proteinExistence type="inferred from homology"/>
<dbReference type="Gene3D" id="1.20.5.4130">
    <property type="match status" value="1"/>
</dbReference>
<sequence>MSYVELDLCPSLAPFFWEDNFIEFSQSLLENLVDIAVWGEACDSRLETLLTPLQKKLVFFKNLILFARLHGKNQLELMKYCKTLVPFAAGLCYKCWFFREDNTVLDEMSSQIAKLIEKFESVVYQVRSILVCGSSSLTVSTKMHMIIAGEFVDSLLSNLLELLQHCPSRFLESLQHQMRILYDGLQFLRNILKKQQEKYDGLPGRIKCIIGVVVNDAGVVIFSLPQYNIPEALAKEIDIKLFCLLGKINTIKAAVDESYPVVPRFNFRTTNVLGIIDHLLDKLKELANYKVDPHKQNEKLQLQAMQDELVFLRSFLERSREHPNYHEGLEALWSHVVKVAYKAEFVIDSLIVRDVSFYSLLLLDNVREEIVNLAQKATEMSKASNKRTIEALYQVPSEGGISTNNKAVVELKDEAQAKIDQLIGGSTHLDMVSIVGMPDPSKATLE</sequence>
<dbReference type="PhylomeDB" id="A0A068V484"/>
<evidence type="ECO:0000313" key="6">
    <source>
        <dbReference type="EMBL" id="CDP15590.1"/>
    </source>
</evidence>